<accession>A0ABW9JQ30</accession>
<proteinExistence type="predicted"/>
<feature type="signal peptide" evidence="1">
    <location>
        <begin position="1"/>
        <end position="22"/>
    </location>
</feature>
<comment type="caution">
    <text evidence="2">The sequence shown here is derived from an EMBL/GenBank/DDBJ whole genome shotgun (WGS) entry which is preliminary data.</text>
</comment>
<evidence type="ECO:0000313" key="2">
    <source>
        <dbReference type="EMBL" id="MFN0293789.1"/>
    </source>
</evidence>
<organism evidence="2 3">
    <name type="scientific">Pedobacter helvus</name>
    <dbReference type="NCBI Taxonomy" id="2563444"/>
    <lineage>
        <taxon>Bacteria</taxon>
        <taxon>Pseudomonadati</taxon>
        <taxon>Bacteroidota</taxon>
        <taxon>Sphingobacteriia</taxon>
        <taxon>Sphingobacteriales</taxon>
        <taxon>Sphingobacteriaceae</taxon>
        <taxon>Pedobacter</taxon>
    </lineage>
</organism>
<gene>
    <name evidence="2" type="ORF">E5L68_020605</name>
</gene>
<name>A0ABW9JQ30_9SPHI</name>
<evidence type="ECO:0000256" key="1">
    <source>
        <dbReference type="SAM" id="SignalP"/>
    </source>
</evidence>
<evidence type="ECO:0008006" key="4">
    <source>
        <dbReference type="Google" id="ProtNLM"/>
    </source>
</evidence>
<sequence>MRKITFFTVCLMLVQLVGLAQAPSLIKKKISDYPLVDGSKLPTEAGWQLRLGDEQKEGKIEITANKELFIKAASGEAYTVQVGKSTETVFSPTTDYTIEFKTKVPLNNGRGLDITFRDGKNFAKLVCVTHNRVILNGEKEALAHLNGKEYHVYRIAVERDKAKAHLYIDGTYKTSFDLLAKANSAWLSFGKGNTKADTEIVMQYFTYDLTGAYAPL</sequence>
<dbReference type="SUPFAM" id="SSF49899">
    <property type="entry name" value="Concanavalin A-like lectins/glucanases"/>
    <property type="match status" value="1"/>
</dbReference>
<dbReference type="RefSeq" id="WP_138729453.1">
    <property type="nucleotide sequence ID" value="NZ_SRMP02000052.1"/>
</dbReference>
<feature type="chain" id="PRO_5046953687" description="Alginate lyase 2 domain-containing protein" evidence="1">
    <location>
        <begin position="23"/>
        <end position="216"/>
    </location>
</feature>
<keyword evidence="1" id="KW-0732">Signal</keyword>
<dbReference type="InterPro" id="IPR013320">
    <property type="entry name" value="ConA-like_dom_sf"/>
</dbReference>
<evidence type="ECO:0000313" key="3">
    <source>
        <dbReference type="Proteomes" id="UP001517367"/>
    </source>
</evidence>
<protein>
    <recommendedName>
        <fullName evidence="4">Alginate lyase 2 domain-containing protein</fullName>
    </recommendedName>
</protein>
<dbReference type="EMBL" id="SRMP02000052">
    <property type="protein sequence ID" value="MFN0293789.1"/>
    <property type="molecule type" value="Genomic_DNA"/>
</dbReference>
<dbReference type="Gene3D" id="2.60.120.200">
    <property type="match status" value="1"/>
</dbReference>
<dbReference type="Proteomes" id="UP001517367">
    <property type="component" value="Unassembled WGS sequence"/>
</dbReference>
<reference evidence="2 3" key="1">
    <citation type="submission" date="2024-12" db="EMBL/GenBank/DDBJ databases">
        <authorList>
            <person name="Hu S."/>
        </authorList>
    </citation>
    <scope>NUCLEOTIDE SEQUENCE [LARGE SCALE GENOMIC DNA]</scope>
    <source>
        <strain evidence="2 3">P-25</strain>
    </source>
</reference>
<keyword evidence="3" id="KW-1185">Reference proteome</keyword>